<dbReference type="GeneID" id="95624531"/>
<dbReference type="EMBL" id="BHZC01000001">
    <property type="protein sequence ID" value="GCD37943.1"/>
    <property type="molecule type" value="Genomic_DNA"/>
</dbReference>
<dbReference type="RefSeq" id="WP_125047265.1">
    <property type="nucleotide sequence ID" value="NZ_BHZC01000001.1"/>
</dbReference>
<evidence type="ECO:0000313" key="2">
    <source>
        <dbReference type="EMBL" id="GCD37943.1"/>
    </source>
</evidence>
<evidence type="ECO:0000313" key="3">
    <source>
        <dbReference type="Proteomes" id="UP000287830"/>
    </source>
</evidence>
<dbReference type="AlphaFoldDB" id="A0A7U9PZY8"/>
<dbReference type="OrthoDB" id="4328210at2"/>
<organism evidence="2 3">
    <name type="scientific">Streptomyces chrestomyceticus JCM 4735</name>
    <dbReference type="NCBI Taxonomy" id="1306181"/>
    <lineage>
        <taxon>Bacteria</taxon>
        <taxon>Bacillati</taxon>
        <taxon>Actinomycetota</taxon>
        <taxon>Actinomycetes</taxon>
        <taxon>Kitasatosporales</taxon>
        <taxon>Streptomycetaceae</taxon>
        <taxon>Streptomyces</taxon>
    </lineage>
</organism>
<name>A0A7U9PZY8_9ACTN</name>
<sequence length="133" mass="13901">MRVRARTALRPYYNYRLIDIAQGEEVAGGLAVHLLETGSDVEPADDAAQDWAPPAEAIAPGASAATEDDDGKSSGAAPDAELDIDGTADAVLAWVGDDPERAGDAIELETAKDKPRQTLLKKLGKIAESGSDE</sequence>
<evidence type="ECO:0000256" key="1">
    <source>
        <dbReference type="SAM" id="MobiDB-lite"/>
    </source>
</evidence>
<dbReference type="Proteomes" id="UP000287830">
    <property type="component" value="Unassembled WGS sequence"/>
</dbReference>
<proteinExistence type="predicted"/>
<reference evidence="2 3" key="1">
    <citation type="submission" date="2018-11" db="EMBL/GenBank/DDBJ databases">
        <title>Whole genome sequence of Streptomyces chrestomyceticus NBRC 13444(T).</title>
        <authorList>
            <person name="Komaki H."/>
            <person name="Tamura T."/>
        </authorList>
    </citation>
    <scope>NUCLEOTIDE SEQUENCE [LARGE SCALE GENOMIC DNA]</scope>
    <source>
        <strain evidence="2 3">NBRC 13444</strain>
    </source>
</reference>
<feature type="region of interest" description="Disordered" evidence="1">
    <location>
        <begin position="41"/>
        <end position="82"/>
    </location>
</feature>
<accession>A0A7U9PZY8</accession>
<gene>
    <name evidence="2" type="ORF">OEIGOIKO_05753</name>
</gene>
<feature type="compositionally biased region" description="Low complexity" evidence="1">
    <location>
        <begin position="49"/>
        <end position="65"/>
    </location>
</feature>
<protein>
    <submittedName>
        <fullName evidence="2">Uncharacterized protein</fullName>
    </submittedName>
</protein>
<comment type="caution">
    <text evidence="2">The sequence shown here is derived from an EMBL/GenBank/DDBJ whole genome shotgun (WGS) entry which is preliminary data.</text>
</comment>